<sequence length="16" mass="1846">MLLPHTNCPVIIFHPN</sequence>
<proteinExistence type="predicted"/>
<reference evidence="1" key="2">
    <citation type="journal article" date="2015" name="Fish Shellfish Immunol.">
        <title>Early steps in the European eel (Anguilla anguilla)-Vibrio vulnificus interaction in the gills: Role of the RtxA13 toxin.</title>
        <authorList>
            <person name="Callol A."/>
            <person name="Pajuelo D."/>
            <person name="Ebbesson L."/>
            <person name="Teles M."/>
            <person name="MacKenzie S."/>
            <person name="Amaro C."/>
        </authorList>
    </citation>
    <scope>NUCLEOTIDE SEQUENCE</scope>
</reference>
<evidence type="ECO:0000313" key="1">
    <source>
        <dbReference type="EMBL" id="JAH05811.1"/>
    </source>
</evidence>
<dbReference type="EMBL" id="GBXM01102766">
    <property type="protein sequence ID" value="JAH05811.1"/>
    <property type="molecule type" value="Transcribed_RNA"/>
</dbReference>
<accession>A0A0E9PMG9</accession>
<dbReference type="AlphaFoldDB" id="A0A0E9PMG9"/>
<organism evidence="1">
    <name type="scientific">Anguilla anguilla</name>
    <name type="common">European freshwater eel</name>
    <name type="synonym">Muraena anguilla</name>
    <dbReference type="NCBI Taxonomy" id="7936"/>
    <lineage>
        <taxon>Eukaryota</taxon>
        <taxon>Metazoa</taxon>
        <taxon>Chordata</taxon>
        <taxon>Craniata</taxon>
        <taxon>Vertebrata</taxon>
        <taxon>Euteleostomi</taxon>
        <taxon>Actinopterygii</taxon>
        <taxon>Neopterygii</taxon>
        <taxon>Teleostei</taxon>
        <taxon>Anguilliformes</taxon>
        <taxon>Anguillidae</taxon>
        <taxon>Anguilla</taxon>
    </lineage>
</organism>
<name>A0A0E9PMG9_ANGAN</name>
<protein>
    <submittedName>
        <fullName evidence="1">Uncharacterized protein</fullName>
    </submittedName>
</protein>
<reference evidence="1" key="1">
    <citation type="submission" date="2014-11" db="EMBL/GenBank/DDBJ databases">
        <authorList>
            <person name="Amaro Gonzalez C."/>
        </authorList>
    </citation>
    <scope>NUCLEOTIDE SEQUENCE</scope>
</reference>